<dbReference type="Proteomes" id="UP000746503">
    <property type="component" value="Unassembled WGS sequence"/>
</dbReference>
<organism evidence="3 4">
    <name type="scientific">Streptomyces spiramenti</name>
    <dbReference type="NCBI Taxonomy" id="2720606"/>
    <lineage>
        <taxon>Bacteria</taxon>
        <taxon>Bacillati</taxon>
        <taxon>Actinomycetota</taxon>
        <taxon>Actinomycetes</taxon>
        <taxon>Kitasatosporales</taxon>
        <taxon>Streptomycetaceae</taxon>
        <taxon>Streptomyces</taxon>
    </lineage>
</organism>
<sequence>MAAEDRTPAAADPALATWDRLADVGTFFALRTTRPPAAAVPLAALYAGDPDPWERRLGHVASRLGTDERRVAASLAHQGLASRLWSVALAATAVLGTVPRLSPDRLYWLPEGSTPDDLWTTEQLAAPEGRERIRPPTGNPPPAGARVPQPSAADAVHRAVHTTHLAPLARTLRARTPVAPALLRGNSASALAGAGRQLIGWARRSAAPEVAERVAELTATLLHHPQVRPEWTETAGVLRRRSCCLYYRVPGGGLCGDCVLDSPPRTGRA</sequence>
<protein>
    <submittedName>
        <fullName evidence="3">Ferric iron reductase</fullName>
    </submittedName>
</protein>
<reference evidence="3 4" key="1">
    <citation type="submission" date="2020-03" db="EMBL/GenBank/DDBJ databases">
        <title>Draft genome of Streptomyces sp. ventii, isolated from the Axial Seamount in the Pacific Ocean, and resequencing of the two type strains Streptomyces lonarensis strain NCL 716 and Streptomyces bohaiensis strain 11A07.</title>
        <authorList>
            <person name="Loughran R.M."/>
            <person name="Pfannmuller K.M."/>
            <person name="Wasson B.J."/>
            <person name="Deadmond M.C."/>
            <person name="Paddock B.E."/>
            <person name="Koyack M.J."/>
            <person name="Gallegos D.A."/>
            <person name="Mitchell E.A."/>
            <person name="Ushijima B."/>
            <person name="Saw J.H."/>
            <person name="Mcphail K.L."/>
            <person name="Videau P."/>
        </authorList>
    </citation>
    <scope>NUCLEOTIDE SEQUENCE [LARGE SCALE GENOMIC DNA]</scope>
    <source>
        <strain evidence="4">5675061</strain>
    </source>
</reference>
<proteinExistence type="predicted"/>
<dbReference type="RefSeq" id="WP_167931300.1">
    <property type="nucleotide sequence ID" value="NZ_JAAVJB010000002.1"/>
</dbReference>
<evidence type="ECO:0000259" key="2">
    <source>
        <dbReference type="Pfam" id="PF11575"/>
    </source>
</evidence>
<accession>A0ABX1AI47</accession>
<dbReference type="InterPro" id="IPR024726">
    <property type="entry name" value="FhuF_C"/>
</dbReference>
<dbReference type="Pfam" id="PF11575">
    <property type="entry name" value="FhuF_C"/>
    <property type="match status" value="1"/>
</dbReference>
<gene>
    <name evidence="3" type="ORF">HCJ92_00310</name>
</gene>
<evidence type="ECO:0000313" key="3">
    <source>
        <dbReference type="EMBL" id="NJP64770.1"/>
    </source>
</evidence>
<evidence type="ECO:0000313" key="4">
    <source>
        <dbReference type="Proteomes" id="UP000746503"/>
    </source>
</evidence>
<comment type="caution">
    <text evidence="3">The sequence shown here is derived from an EMBL/GenBank/DDBJ whole genome shotgun (WGS) entry which is preliminary data.</text>
</comment>
<keyword evidence="4" id="KW-1185">Reference proteome</keyword>
<name>A0ABX1AI47_9ACTN</name>
<dbReference type="EMBL" id="JAAVJB010000002">
    <property type="protein sequence ID" value="NJP64770.1"/>
    <property type="molecule type" value="Genomic_DNA"/>
</dbReference>
<feature type="domain" description="Ferric siderophore reductase C-terminal" evidence="2">
    <location>
        <begin position="240"/>
        <end position="260"/>
    </location>
</feature>
<feature type="region of interest" description="Disordered" evidence="1">
    <location>
        <begin position="130"/>
        <end position="149"/>
    </location>
</feature>
<evidence type="ECO:0000256" key="1">
    <source>
        <dbReference type="SAM" id="MobiDB-lite"/>
    </source>
</evidence>